<dbReference type="GO" id="GO:0006284">
    <property type="term" value="P:base-excision repair"/>
    <property type="evidence" value="ECO:0007669"/>
    <property type="project" value="InterPro"/>
</dbReference>
<evidence type="ECO:0000313" key="4">
    <source>
        <dbReference type="Proteomes" id="UP000181909"/>
    </source>
</evidence>
<evidence type="ECO:0000259" key="2">
    <source>
        <dbReference type="Pfam" id="PF00730"/>
    </source>
</evidence>
<dbReference type="NCBIfam" id="TIGR03252">
    <property type="entry name" value="HhH-GPD-type base excision DNA repair protein"/>
    <property type="match status" value="1"/>
</dbReference>
<dbReference type="EMBL" id="FPJO01000022">
    <property type="protein sequence ID" value="SFY38608.1"/>
    <property type="molecule type" value="Genomic_DNA"/>
</dbReference>
<dbReference type="Proteomes" id="UP000181909">
    <property type="component" value="Unassembled WGS sequence"/>
</dbReference>
<feature type="compositionally biased region" description="Basic and acidic residues" evidence="1">
    <location>
        <begin position="1"/>
        <end position="11"/>
    </location>
</feature>
<dbReference type="InterPro" id="IPR017658">
    <property type="entry name" value="HhH-GPD_base_excis"/>
</dbReference>
<dbReference type="InterPro" id="IPR003265">
    <property type="entry name" value="HhH-GPD_domain"/>
</dbReference>
<dbReference type="STRING" id="1893.SAMN02787144_1022103"/>
<feature type="region of interest" description="Disordered" evidence="1">
    <location>
        <begin position="1"/>
        <end position="34"/>
    </location>
</feature>
<dbReference type="AlphaFoldDB" id="A0A1K2EUM2"/>
<name>A0A1K2EUM2_STRAR</name>
<dbReference type="SUPFAM" id="SSF48150">
    <property type="entry name" value="DNA-glycosylase"/>
    <property type="match status" value="1"/>
</dbReference>
<protein>
    <submittedName>
        <fullName evidence="3">Uncharacterized HhH-GPD family protein</fullName>
    </submittedName>
</protein>
<gene>
    <name evidence="3" type="ORF">SAMN02787144_1022103</name>
</gene>
<evidence type="ECO:0000256" key="1">
    <source>
        <dbReference type="SAM" id="MobiDB-lite"/>
    </source>
</evidence>
<evidence type="ECO:0000313" key="3">
    <source>
        <dbReference type="EMBL" id="SFY38608.1"/>
    </source>
</evidence>
<proteinExistence type="predicted"/>
<dbReference type="InterPro" id="IPR011257">
    <property type="entry name" value="DNA_glycosylase"/>
</dbReference>
<accession>A0A1K2EUM2</accession>
<sequence>MASPLHLHDAPLPRPARTPPAGGSRSCPFGHPVRPYGKRLHRRAVEWPGRTAVGMIKGMTESNEDQPVTVRIAQEPKADELLGRSPLAALVGMLLDQQVPMEWAFSGPYSLAQRMGGDDLDAHEIAAYAPEAFTELFTAKPALHRYPGSMAKRVQQLCQYLVAEYDGDASAVWTDVSDGAELRKRLNALPGFGTQKAQIFLALLGKQFGVRPTGWREAAGPYGEAGSHRSVADITGPESLAEVRAYKQHAKQAAKAAKRAAEQ</sequence>
<feature type="domain" description="HhH-GPD" evidence="2">
    <location>
        <begin position="91"/>
        <end position="236"/>
    </location>
</feature>
<organism evidence="3 4">
    <name type="scientific">Streptomyces atratus</name>
    <dbReference type="NCBI Taxonomy" id="1893"/>
    <lineage>
        <taxon>Bacteria</taxon>
        <taxon>Bacillati</taxon>
        <taxon>Actinomycetota</taxon>
        <taxon>Actinomycetes</taxon>
        <taxon>Kitasatosporales</taxon>
        <taxon>Streptomycetaceae</taxon>
        <taxon>Streptomyces</taxon>
    </lineage>
</organism>
<reference evidence="3 4" key="1">
    <citation type="submission" date="2016-11" db="EMBL/GenBank/DDBJ databases">
        <authorList>
            <person name="Jaros S."/>
            <person name="Januszkiewicz K."/>
            <person name="Wedrychowicz H."/>
        </authorList>
    </citation>
    <scope>NUCLEOTIDE SEQUENCE [LARGE SCALE GENOMIC DNA]</scope>
    <source>
        <strain evidence="3 4">OK807</strain>
    </source>
</reference>
<dbReference type="GO" id="GO:0003824">
    <property type="term" value="F:catalytic activity"/>
    <property type="evidence" value="ECO:0007669"/>
    <property type="project" value="InterPro"/>
</dbReference>
<dbReference type="Pfam" id="PF00730">
    <property type="entry name" value="HhH-GPD"/>
    <property type="match status" value="1"/>
</dbReference>